<keyword evidence="2" id="KW-1185">Reference proteome</keyword>
<dbReference type="GeneID" id="90072373"/>
<dbReference type="PANTHER" id="PTHR28110">
    <property type="entry name" value="TRANSMEMBRANE PROTEIN"/>
    <property type="match status" value="1"/>
</dbReference>
<comment type="caution">
    <text evidence="1">The sequence shown here is derived from an EMBL/GenBank/DDBJ whole genome shotgun (WGS) entry which is preliminary data.</text>
</comment>
<protein>
    <submittedName>
        <fullName evidence="1">Uncharacterized protein</fullName>
    </submittedName>
</protein>
<name>A0AAV5QIZ5_9ASCO</name>
<dbReference type="EMBL" id="BTFZ01000002">
    <property type="protein sequence ID" value="GMM34394.1"/>
    <property type="molecule type" value="Genomic_DNA"/>
</dbReference>
<dbReference type="AlphaFoldDB" id="A0AAV5QIZ5"/>
<evidence type="ECO:0000313" key="2">
    <source>
        <dbReference type="Proteomes" id="UP001360560"/>
    </source>
</evidence>
<evidence type="ECO:0000313" key="1">
    <source>
        <dbReference type="EMBL" id="GMM34394.1"/>
    </source>
</evidence>
<sequence length="251" mass="29322">MTKPDIRIDDSNTITSYKSATHLVMLPCHAIYKGSGNGKSFKHWYMEEFQKEGNDNIAWMKQIETCLDILTNNKDAIVIISGGKTKKVGNISESFSYLNLIMQNKSYYEEKYLDLEGLIDRIYLEEYARDSLDNMLYSLYRFKEICGRFPDQTTIVGYEFKRDRFVEYHAKAVGYNDPSKVKYVGIDPCPDYPRESPEFKKFYSDLQVAEWEHAVKHFQIDPLANDPDGVLVAKKRKRNPYNTRAPYHIIM</sequence>
<dbReference type="InterPro" id="IPR055323">
    <property type="entry name" value="C57A10.07/YOR238W"/>
</dbReference>
<organism evidence="1 2">
    <name type="scientific">Saccharomycopsis crataegensis</name>
    <dbReference type="NCBI Taxonomy" id="43959"/>
    <lineage>
        <taxon>Eukaryota</taxon>
        <taxon>Fungi</taxon>
        <taxon>Dikarya</taxon>
        <taxon>Ascomycota</taxon>
        <taxon>Saccharomycotina</taxon>
        <taxon>Saccharomycetes</taxon>
        <taxon>Saccharomycopsidaceae</taxon>
        <taxon>Saccharomycopsis</taxon>
    </lineage>
</organism>
<reference evidence="1 2" key="1">
    <citation type="journal article" date="2023" name="Elife">
        <title>Identification of key yeast species and microbe-microbe interactions impacting larval growth of Drosophila in the wild.</title>
        <authorList>
            <person name="Mure A."/>
            <person name="Sugiura Y."/>
            <person name="Maeda R."/>
            <person name="Honda K."/>
            <person name="Sakurai N."/>
            <person name="Takahashi Y."/>
            <person name="Watada M."/>
            <person name="Katoh T."/>
            <person name="Gotoh A."/>
            <person name="Gotoh Y."/>
            <person name="Taniguchi I."/>
            <person name="Nakamura K."/>
            <person name="Hayashi T."/>
            <person name="Katayama T."/>
            <person name="Uemura T."/>
            <person name="Hattori Y."/>
        </authorList>
    </citation>
    <scope>NUCLEOTIDE SEQUENCE [LARGE SCALE GENOMIC DNA]</scope>
    <source>
        <strain evidence="1 2">SC-9</strain>
    </source>
</reference>
<dbReference type="Proteomes" id="UP001360560">
    <property type="component" value="Unassembled WGS sequence"/>
</dbReference>
<proteinExistence type="predicted"/>
<accession>A0AAV5QIZ5</accession>
<dbReference type="PANTHER" id="PTHR28110:SF1">
    <property type="entry name" value="TRANSMEMBRANE PROTEIN"/>
    <property type="match status" value="1"/>
</dbReference>
<gene>
    <name evidence="1" type="ORF">DASC09_017190</name>
</gene>
<dbReference type="GO" id="GO:0005737">
    <property type="term" value="C:cytoplasm"/>
    <property type="evidence" value="ECO:0007669"/>
    <property type="project" value="TreeGrafter"/>
</dbReference>
<dbReference type="RefSeq" id="XP_064851394.1">
    <property type="nucleotide sequence ID" value="XM_064995322.1"/>
</dbReference>